<keyword evidence="2" id="KW-1185">Reference proteome</keyword>
<dbReference type="Proteomes" id="UP000233556">
    <property type="component" value="Unassembled WGS sequence"/>
</dbReference>
<evidence type="ECO:0008006" key="3">
    <source>
        <dbReference type="Google" id="ProtNLM"/>
    </source>
</evidence>
<evidence type="ECO:0000313" key="2">
    <source>
        <dbReference type="Proteomes" id="UP000233556"/>
    </source>
</evidence>
<accession>A0A2I0UJ82</accession>
<sequence length="168" mass="18534">MVKTTVRQAVLLQRMKDHEEADIHLQPRDDPMPEQHMEEKKVIGSSQCGFTTGQSCLTNLIAFYDDMTGWIDEGRAVDVVYLDFSKAFATVSHSILIGRSCLTNLISFYDKMTPLVDQGKAVDVVYLDFSKAFDMVSHSILLEKLAAHGLDTLGKKLAGGPGPESIGK</sequence>
<proteinExistence type="predicted"/>
<dbReference type="OrthoDB" id="10063195at2759"/>
<dbReference type="AlphaFoldDB" id="A0A2I0UJ82"/>
<protein>
    <recommendedName>
        <fullName evidence="3">Rna-directed dna polymerase from mobile element jockey-like</fullName>
    </recommendedName>
</protein>
<reference evidence="2" key="2">
    <citation type="submission" date="2017-12" db="EMBL/GenBank/DDBJ databases">
        <title>Genome sequence of the Bar-tailed Godwit (Limosa lapponica baueri).</title>
        <authorList>
            <person name="Lima N.C.B."/>
            <person name="Parody-Merino A.M."/>
            <person name="Battley P.F."/>
            <person name="Fidler A.E."/>
            <person name="Prosdocimi F."/>
        </authorList>
    </citation>
    <scope>NUCLEOTIDE SEQUENCE [LARGE SCALE GENOMIC DNA]</scope>
</reference>
<dbReference type="PANTHER" id="PTHR33332">
    <property type="entry name" value="REVERSE TRANSCRIPTASE DOMAIN-CONTAINING PROTEIN"/>
    <property type="match status" value="1"/>
</dbReference>
<evidence type="ECO:0000313" key="1">
    <source>
        <dbReference type="EMBL" id="PKU46109.1"/>
    </source>
</evidence>
<name>A0A2I0UJ82_LIMLA</name>
<organism evidence="1 2">
    <name type="scientific">Limosa lapponica baueri</name>
    <dbReference type="NCBI Taxonomy" id="1758121"/>
    <lineage>
        <taxon>Eukaryota</taxon>
        <taxon>Metazoa</taxon>
        <taxon>Chordata</taxon>
        <taxon>Craniata</taxon>
        <taxon>Vertebrata</taxon>
        <taxon>Euteleostomi</taxon>
        <taxon>Archelosauria</taxon>
        <taxon>Archosauria</taxon>
        <taxon>Dinosauria</taxon>
        <taxon>Saurischia</taxon>
        <taxon>Theropoda</taxon>
        <taxon>Coelurosauria</taxon>
        <taxon>Aves</taxon>
        <taxon>Neognathae</taxon>
        <taxon>Neoaves</taxon>
        <taxon>Charadriiformes</taxon>
        <taxon>Scolopacidae</taxon>
        <taxon>Limosa</taxon>
    </lineage>
</organism>
<gene>
    <name evidence="1" type="ORF">llap_3606</name>
</gene>
<dbReference type="EMBL" id="KZ505728">
    <property type="protein sequence ID" value="PKU46109.1"/>
    <property type="molecule type" value="Genomic_DNA"/>
</dbReference>
<reference evidence="2" key="1">
    <citation type="submission" date="2017-11" db="EMBL/GenBank/DDBJ databases">
        <authorList>
            <person name="Lima N.C."/>
            <person name="Parody-Merino A.M."/>
            <person name="Battley P.F."/>
            <person name="Fidler A.E."/>
            <person name="Prosdocimi F."/>
        </authorList>
    </citation>
    <scope>NUCLEOTIDE SEQUENCE [LARGE SCALE GENOMIC DNA]</scope>
</reference>